<feature type="domain" description="M23ase beta-sheet core" evidence="2">
    <location>
        <begin position="151"/>
        <end position="243"/>
    </location>
</feature>
<dbReference type="InterPro" id="IPR050570">
    <property type="entry name" value="Cell_wall_metabolism_enzyme"/>
</dbReference>
<keyword evidence="1" id="KW-0472">Membrane</keyword>
<evidence type="ECO:0000313" key="3">
    <source>
        <dbReference type="EMBL" id="MDG5753130.1"/>
    </source>
</evidence>
<dbReference type="EC" id="3.4.-.-" evidence="3"/>
<accession>A0ABT6H2B9</accession>
<dbReference type="SUPFAM" id="SSF51261">
    <property type="entry name" value="Duplicated hybrid motif"/>
    <property type="match status" value="1"/>
</dbReference>
<protein>
    <submittedName>
        <fullName evidence="3">M23 family metallopeptidase</fullName>
        <ecNumber evidence="3">3.4.-.-</ecNumber>
    </submittedName>
</protein>
<comment type="caution">
    <text evidence="3">The sequence shown here is derived from an EMBL/GenBank/DDBJ whole genome shotgun (WGS) entry which is preliminary data.</text>
</comment>
<dbReference type="PANTHER" id="PTHR21666">
    <property type="entry name" value="PEPTIDASE-RELATED"/>
    <property type="match status" value="1"/>
</dbReference>
<keyword evidence="3" id="KW-0378">Hydrolase</keyword>
<dbReference type="Proteomes" id="UP001218246">
    <property type="component" value="Unassembled WGS sequence"/>
</dbReference>
<dbReference type="InterPro" id="IPR016047">
    <property type="entry name" value="M23ase_b-sheet_dom"/>
</dbReference>
<evidence type="ECO:0000313" key="4">
    <source>
        <dbReference type="Proteomes" id="UP001218246"/>
    </source>
</evidence>
<keyword evidence="1" id="KW-1133">Transmembrane helix</keyword>
<evidence type="ECO:0000259" key="2">
    <source>
        <dbReference type="Pfam" id="PF01551"/>
    </source>
</evidence>
<dbReference type="InterPro" id="IPR011055">
    <property type="entry name" value="Dup_hybrid_motif"/>
</dbReference>
<reference evidence="3 4" key="1">
    <citation type="submission" date="2023-04" db="EMBL/GenBank/DDBJ databases">
        <title>Ectobacillus antri isolated from activated sludge.</title>
        <authorList>
            <person name="Yan P."/>
            <person name="Liu X."/>
        </authorList>
    </citation>
    <scope>NUCLEOTIDE SEQUENCE [LARGE SCALE GENOMIC DNA]</scope>
    <source>
        <strain evidence="3 4">C18H</strain>
    </source>
</reference>
<organism evidence="3 4">
    <name type="scientific">Ectobacillus antri</name>
    <dbReference type="NCBI Taxonomy" id="2486280"/>
    <lineage>
        <taxon>Bacteria</taxon>
        <taxon>Bacillati</taxon>
        <taxon>Bacillota</taxon>
        <taxon>Bacilli</taxon>
        <taxon>Bacillales</taxon>
        <taxon>Bacillaceae</taxon>
        <taxon>Ectobacillus</taxon>
    </lineage>
</organism>
<dbReference type="Gene3D" id="2.70.70.10">
    <property type="entry name" value="Glucose Permease (Domain IIA)"/>
    <property type="match status" value="1"/>
</dbReference>
<keyword evidence="4" id="KW-1185">Reference proteome</keyword>
<proteinExistence type="predicted"/>
<sequence>MKKRRVDEIRKRIAKRKAAQQKQTYEKDADVFLLPDEEYTAPVIFEEEERTVHPLFRKEVFLLKTLCAACLVLLLAVAFKKPSAALEPVRSAAQTVMQQEFQFATVTNWYEKQFGKPLTLLPSSQKVDKVKNTYAVPASGKVLQNFKTNGQGVLFQTNVNATVDAVNEGVAIFVGTKQDLGNTVIIQHTDGTESWYGNLAEVSVTLYGYVKKEQKIGVVQNSADGKNGQFYFAFKKGNVFVDPIEVISFE</sequence>
<dbReference type="PANTHER" id="PTHR21666:SF274">
    <property type="entry name" value="STAGE IV SPORULATION PROTEIN FA"/>
    <property type="match status" value="1"/>
</dbReference>
<dbReference type="GO" id="GO:0016787">
    <property type="term" value="F:hydrolase activity"/>
    <property type="evidence" value="ECO:0007669"/>
    <property type="project" value="UniProtKB-KW"/>
</dbReference>
<name>A0ABT6H2B9_9BACI</name>
<keyword evidence="1" id="KW-0812">Transmembrane</keyword>
<dbReference type="EMBL" id="JARULN010000002">
    <property type="protein sequence ID" value="MDG5753130.1"/>
    <property type="molecule type" value="Genomic_DNA"/>
</dbReference>
<gene>
    <name evidence="3" type="ORF">P6P90_03845</name>
</gene>
<dbReference type="RefSeq" id="WP_124563246.1">
    <property type="nucleotide sequence ID" value="NZ_JARRRY010000001.1"/>
</dbReference>
<evidence type="ECO:0000256" key="1">
    <source>
        <dbReference type="SAM" id="Phobius"/>
    </source>
</evidence>
<dbReference type="CDD" id="cd12797">
    <property type="entry name" value="M23_peptidase"/>
    <property type="match status" value="1"/>
</dbReference>
<feature type="transmembrane region" description="Helical" evidence="1">
    <location>
        <begin position="60"/>
        <end position="79"/>
    </location>
</feature>
<dbReference type="Pfam" id="PF01551">
    <property type="entry name" value="Peptidase_M23"/>
    <property type="match status" value="1"/>
</dbReference>